<dbReference type="PROSITE" id="PS50016">
    <property type="entry name" value="ZF_PHD_2"/>
    <property type="match status" value="1"/>
</dbReference>
<feature type="region of interest" description="Disordered" evidence="8">
    <location>
        <begin position="561"/>
        <end position="586"/>
    </location>
</feature>
<sequence>MLTSEGKILKCRSTITKLMKTKADPDSQVSLRHAASLNAIYEGEFKKANRLLREVSAILPDTRNEAEHRLWWGNLKSVVKMREGNINMGIVFAKEALPLLEAVAPGCMTAWLLLNHALLLTEIAAVGKALSSTSPHFFGTGQRIRVCSRVEDSYGPLELLSSKEPVLLRKLLDPLDQLSAKGELKKYNEIISKLLLHEKDPDCRATLWTATAACCINGGKMKNAHKALRHVTDLLPQTQNSSEHELARDYYQSLIYLREGKYDQGVRVIMMALVNIQMKQVGHMRAWLLTNLGWCYTKMTQLEQDRYKQAELIKDAKESFARAINDSCHQDKEEDKKTRIHQCALIGCVYLRLRCWHSESVDDTKQGIKDEIPPEDITEAGQILHSLEGRELLCGICEVLYHLAKAHLCYRFKQYPEALKEAEAARDLAIRGEFNDYIDKAEKVKGKIIAGKYVVVAKVRHSQRMNDAPADVWLIVQTDGAVISAHCHCKAGLGESCSHIASVLFYIECWTRINGNLACTQVKCTWILPTYAKAVHYERVRDIDFTSAKRLKEKLDHKIDSFTPTSQDSALPSHEETEVEQDSVPPSCEKTAVAEDSVPPSCEKTAVAEESVPTAEEIKQVYAKLNKCSSKAVALSLIKPYAGQFVMRSRNIPVVSDLFQSDNLNLPYHELLRKCLEVKIDLSDEQIDTVEKDTRTQAKGPGFFRHRAGRIGASVSGTVFHSNLAHPPQSTLKSTCYPDLYKVNTKATRHGCEKEEAAIKTYEAYMKDKHVNFQIKRCGLFIHKEHPYLHATPDFLVSCDCCGEGCGEVKCPTSVPDCNYDKYVNSKSSCLEKVDGDFRLKKGNNYYYQVQQQLFVLSEKKFCDFVVCVWDQKGNAYLVCDRIKPDPEHHKRVLFKLQAFWRICILPEILGRWYTRKCDVPVKVPGSNAVCFCRGERGKDDVTCSNAECPYGQFHEACLGIGGVTLRKTWYCPHCSRLPEYQKLTGKKPKKQQEQSAVSQAALICTTVCMCNAKPCKEDRYLECHNANCDQGKYFHLSCLDMKRMPNNAKTTWQCKQCRKKKPSTSTPNSCTKKTKPVDSPSTCNTSCDEEDVVITDETTESVDKYGSLSNLSESDYDIIIDPNGWLTGDIVHCSQVLVRQVNPGVEGLQRPSLGPARNFDVVSSECIQILHTGQGHWVCVSTIDCLPGRVKLYDSLYHDAVSEEVKEQTNDLIGGNLVSLDYVPVQQQSNGSDCGVFSIAFAVCLVYATDPSTVTFDIPRMRPHLLKCLKEGSISMFPTLEDPALFV</sequence>
<dbReference type="InterPro" id="IPR001965">
    <property type="entry name" value="Znf_PHD"/>
</dbReference>
<evidence type="ECO:0000256" key="1">
    <source>
        <dbReference type="ARBA" id="ARBA00005234"/>
    </source>
</evidence>
<organism evidence="11 12">
    <name type="scientific">Branchiostoma lanceolatum</name>
    <name type="common">Common lancelet</name>
    <name type="synonym">Amphioxus lanceolatum</name>
    <dbReference type="NCBI Taxonomy" id="7740"/>
    <lineage>
        <taxon>Eukaryota</taxon>
        <taxon>Metazoa</taxon>
        <taxon>Chordata</taxon>
        <taxon>Cephalochordata</taxon>
        <taxon>Leptocardii</taxon>
        <taxon>Amphioxiformes</taxon>
        <taxon>Branchiostomatidae</taxon>
        <taxon>Branchiostoma</taxon>
    </lineage>
</organism>
<evidence type="ECO:0000256" key="3">
    <source>
        <dbReference type="ARBA" id="ARBA00022723"/>
    </source>
</evidence>
<feature type="domain" description="PHD-type" evidence="9">
    <location>
        <begin position="1006"/>
        <end position="1061"/>
    </location>
</feature>
<accession>A0A8J9ZY68</accession>
<dbReference type="InterPro" id="IPR003653">
    <property type="entry name" value="Peptidase_C48_C"/>
</dbReference>
<dbReference type="SMART" id="SM00249">
    <property type="entry name" value="PHD"/>
    <property type="match status" value="2"/>
</dbReference>
<dbReference type="InterPro" id="IPR038765">
    <property type="entry name" value="Papain-like_cys_pep_sf"/>
</dbReference>
<keyword evidence="6" id="KW-0862">Zinc</keyword>
<keyword evidence="3" id="KW-0479">Metal-binding</keyword>
<evidence type="ECO:0000256" key="7">
    <source>
        <dbReference type="PROSITE-ProRule" id="PRU00325"/>
    </source>
</evidence>
<keyword evidence="2" id="KW-0645">Protease</keyword>
<feature type="domain" description="SWIM-type" evidence="10">
    <location>
        <begin position="472"/>
        <end position="508"/>
    </location>
</feature>
<dbReference type="GO" id="GO:0006508">
    <property type="term" value="P:proteolysis"/>
    <property type="evidence" value="ECO:0007669"/>
    <property type="project" value="UniProtKB-KW"/>
</dbReference>
<proteinExistence type="inferred from homology"/>
<dbReference type="InterPro" id="IPR011990">
    <property type="entry name" value="TPR-like_helical_dom_sf"/>
</dbReference>
<dbReference type="PROSITE" id="PS50966">
    <property type="entry name" value="ZF_SWIM"/>
    <property type="match status" value="1"/>
</dbReference>
<dbReference type="Pfam" id="PF02902">
    <property type="entry name" value="Peptidase_C48"/>
    <property type="match status" value="1"/>
</dbReference>
<keyword evidence="4 7" id="KW-0863">Zinc-finger</keyword>
<dbReference type="InterPro" id="IPR011335">
    <property type="entry name" value="Restrct_endonuc-II-like"/>
</dbReference>
<dbReference type="InterPro" id="IPR011011">
    <property type="entry name" value="Znf_FYVE_PHD"/>
</dbReference>
<dbReference type="Gene3D" id="3.40.395.10">
    <property type="entry name" value="Adenoviral Proteinase, Chain A"/>
    <property type="match status" value="1"/>
</dbReference>
<dbReference type="Pfam" id="PF09588">
    <property type="entry name" value="YqaJ"/>
    <property type="match status" value="1"/>
</dbReference>
<evidence type="ECO:0000256" key="8">
    <source>
        <dbReference type="SAM" id="MobiDB-lite"/>
    </source>
</evidence>
<gene>
    <name evidence="11" type="primary">Hypp2658</name>
    <name evidence="11" type="ORF">BLAG_LOCUS18029</name>
</gene>
<evidence type="ECO:0000256" key="5">
    <source>
        <dbReference type="ARBA" id="ARBA00022801"/>
    </source>
</evidence>
<dbReference type="EMBL" id="OV696689">
    <property type="protein sequence ID" value="CAH1263304.1"/>
    <property type="molecule type" value="Genomic_DNA"/>
</dbReference>
<dbReference type="CDD" id="cd22343">
    <property type="entry name" value="PDDEXK_lambda_exonuclease-like"/>
    <property type="match status" value="1"/>
</dbReference>
<reference evidence="11" key="1">
    <citation type="submission" date="2022-01" db="EMBL/GenBank/DDBJ databases">
        <authorList>
            <person name="Braso-Vives M."/>
        </authorList>
    </citation>
    <scope>NUCLEOTIDE SEQUENCE</scope>
</reference>
<dbReference type="GO" id="GO:0008234">
    <property type="term" value="F:cysteine-type peptidase activity"/>
    <property type="evidence" value="ECO:0007669"/>
    <property type="project" value="InterPro"/>
</dbReference>
<dbReference type="InterPro" id="IPR013083">
    <property type="entry name" value="Znf_RING/FYVE/PHD"/>
</dbReference>
<dbReference type="GO" id="GO:0006281">
    <property type="term" value="P:DNA repair"/>
    <property type="evidence" value="ECO:0007669"/>
    <property type="project" value="UniProtKB-ARBA"/>
</dbReference>
<evidence type="ECO:0000313" key="11">
    <source>
        <dbReference type="EMBL" id="CAH1263304.1"/>
    </source>
</evidence>
<dbReference type="SUPFAM" id="SSF48452">
    <property type="entry name" value="TPR-like"/>
    <property type="match status" value="1"/>
</dbReference>
<dbReference type="Gene3D" id="3.30.40.10">
    <property type="entry name" value="Zinc/RING finger domain, C3HC4 (zinc finger)"/>
    <property type="match status" value="2"/>
</dbReference>
<dbReference type="InterPro" id="IPR019080">
    <property type="entry name" value="YqaJ_viral_recombinase"/>
</dbReference>
<evidence type="ECO:0000259" key="10">
    <source>
        <dbReference type="PROSITE" id="PS50966"/>
    </source>
</evidence>
<keyword evidence="5" id="KW-0378">Hydrolase</keyword>
<dbReference type="SUPFAM" id="SSF52980">
    <property type="entry name" value="Restriction endonuclease-like"/>
    <property type="match status" value="1"/>
</dbReference>
<dbReference type="SUPFAM" id="SSF57903">
    <property type="entry name" value="FYVE/PHD zinc finger"/>
    <property type="match status" value="2"/>
</dbReference>
<dbReference type="InterPro" id="IPR019787">
    <property type="entry name" value="Znf_PHD-finger"/>
</dbReference>
<evidence type="ECO:0000256" key="2">
    <source>
        <dbReference type="ARBA" id="ARBA00022670"/>
    </source>
</evidence>
<dbReference type="Gene3D" id="1.25.40.10">
    <property type="entry name" value="Tetratricopeptide repeat domain"/>
    <property type="match status" value="1"/>
</dbReference>
<dbReference type="InterPro" id="IPR007527">
    <property type="entry name" value="Znf_SWIM"/>
</dbReference>
<dbReference type="PANTHER" id="PTHR47526">
    <property type="entry name" value="ATP-DEPENDENT DNA HELICASE"/>
    <property type="match status" value="1"/>
</dbReference>
<dbReference type="SUPFAM" id="SSF54001">
    <property type="entry name" value="Cysteine proteinases"/>
    <property type="match status" value="1"/>
</dbReference>
<dbReference type="PANTHER" id="PTHR47526:SF3">
    <property type="entry name" value="PHD-TYPE DOMAIN-CONTAINING PROTEIN"/>
    <property type="match status" value="1"/>
</dbReference>
<comment type="similarity">
    <text evidence="1">Belongs to the peptidase C48 family.</text>
</comment>
<dbReference type="InterPro" id="IPR011604">
    <property type="entry name" value="PDDEXK-like_dom_sf"/>
</dbReference>
<dbReference type="InterPro" id="IPR019786">
    <property type="entry name" value="Zinc_finger_PHD-type_CS"/>
</dbReference>
<keyword evidence="12" id="KW-1185">Reference proteome</keyword>
<evidence type="ECO:0000256" key="6">
    <source>
        <dbReference type="ARBA" id="ARBA00022833"/>
    </source>
</evidence>
<evidence type="ECO:0000259" key="9">
    <source>
        <dbReference type="PROSITE" id="PS50016"/>
    </source>
</evidence>
<dbReference type="GO" id="GO:0008270">
    <property type="term" value="F:zinc ion binding"/>
    <property type="evidence" value="ECO:0007669"/>
    <property type="project" value="UniProtKB-KW"/>
</dbReference>
<protein>
    <submittedName>
        <fullName evidence="11">Hypp2658 protein</fullName>
    </submittedName>
</protein>
<dbReference type="Gene3D" id="3.90.320.10">
    <property type="match status" value="1"/>
</dbReference>
<dbReference type="OrthoDB" id="10059544at2759"/>
<evidence type="ECO:0000256" key="4">
    <source>
        <dbReference type="ARBA" id="ARBA00022771"/>
    </source>
</evidence>
<dbReference type="PROSITE" id="PS01359">
    <property type="entry name" value="ZF_PHD_1"/>
    <property type="match status" value="1"/>
</dbReference>
<name>A0A8J9ZY68_BRALA</name>
<evidence type="ECO:0000313" key="12">
    <source>
        <dbReference type="Proteomes" id="UP000838412"/>
    </source>
</evidence>
<dbReference type="Proteomes" id="UP000838412">
    <property type="component" value="Chromosome 4"/>
</dbReference>